<dbReference type="AlphaFoldDB" id="A0A2L1KFD1"/>
<organism evidence="1">
    <name type="scientific">Pseudomonas aeruginosa</name>
    <dbReference type="NCBI Taxonomy" id="287"/>
    <lineage>
        <taxon>Bacteria</taxon>
        <taxon>Pseudomonadati</taxon>
        <taxon>Pseudomonadota</taxon>
        <taxon>Gammaproteobacteria</taxon>
        <taxon>Pseudomonadales</taxon>
        <taxon>Pseudomonadaceae</taxon>
        <taxon>Pseudomonas</taxon>
    </lineage>
</organism>
<keyword evidence="1" id="KW-0614">Plasmid</keyword>
<dbReference type="EMBL" id="MF344569">
    <property type="protein sequence ID" value="AVE21031.1"/>
    <property type="molecule type" value="Genomic_DNA"/>
</dbReference>
<geneLocation type="plasmid" evidence="1">
    <name>p12939-PER</name>
</geneLocation>
<proteinExistence type="predicted"/>
<accession>A0A2L1KFD1</accession>
<protein>
    <submittedName>
        <fullName evidence="1">Uncharacterized protein</fullName>
    </submittedName>
</protein>
<evidence type="ECO:0000313" key="1">
    <source>
        <dbReference type="EMBL" id="AVE21031.1"/>
    </source>
</evidence>
<reference evidence="1" key="1">
    <citation type="submission" date="2017-06" db="EMBL/GenBank/DDBJ databases">
        <title>Complete sequence of p12939-PER from clinical Pseudomonas aeruginosa.</title>
        <authorList>
            <person name="Yuan M."/>
            <person name="Feng J."/>
            <person name="Zhan Z."/>
            <person name="Jiang X."/>
            <person name="Zhang D."/>
            <person name="Chen X."/>
            <person name="Zhao X."/>
            <person name="Che J."/>
            <person name="Lu J."/>
            <person name="Xu J."/>
            <person name="Li J."/>
            <person name="Zhou D."/>
        </authorList>
    </citation>
    <scope>NUCLEOTIDE SEQUENCE</scope>
    <source>
        <plasmid evidence="1">p12939-PER</plasmid>
    </source>
</reference>
<sequence>MLFGFACSSEQPNDSSRQQMCTLMKFIQSFLGPRGPRDTTFEAGS</sequence>
<name>A0A2L1KFD1_PSEAI</name>